<sequence>MAQNNKELNIYQKLQNIQSRSTEVLKDNLNKFQNYNYYTEFQVLTFLKPLLKEQGLSIDFADLPSENYKVELVDKNWIVQYWKQITLTNVDKPEEKIISKIFALGSNQDISKAKGCAETYTVKYFLQKLFLVPTNDNLDPDRDQWTSKSRTEEPEEMENISPKSIPNVKPKPLLNTPDNKKDQLCSVCKKNLVYYPDSNK</sequence>
<proteinExistence type="predicted"/>
<dbReference type="AlphaFoldDB" id="A0A9W4WQW3"/>
<organism evidence="2 3">
    <name type="scientific">Funneliformis geosporum</name>
    <dbReference type="NCBI Taxonomy" id="1117311"/>
    <lineage>
        <taxon>Eukaryota</taxon>
        <taxon>Fungi</taxon>
        <taxon>Fungi incertae sedis</taxon>
        <taxon>Mucoromycota</taxon>
        <taxon>Glomeromycotina</taxon>
        <taxon>Glomeromycetes</taxon>
        <taxon>Glomerales</taxon>
        <taxon>Glomeraceae</taxon>
        <taxon>Funneliformis</taxon>
    </lineage>
</organism>
<dbReference type="EMBL" id="CAMKVN010000911">
    <property type="protein sequence ID" value="CAI2172213.1"/>
    <property type="molecule type" value="Genomic_DNA"/>
</dbReference>
<gene>
    <name evidence="2" type="ORF">FWILDA_LOCUS5465</name>
</gene>
<evidence type="ECO:0000313" key="2">
    <source>
        <dbReference type="EMBL" id="CAI2172213.1"/>
    </source>
</evidence>
<feature type="region of interest" description="Disordered" evidence="1">
    <location>
        <begin position="140"/>
        <end position="181"/>
    </location>
</feature>
<dbReference type="InterPro" id="IPR007499">
    <property type="entry name" value="ERF_bacteria_virus"/>
</dbReference>
<comment type="caution">
    <text evidence="2">The sequence shown here is derived from an EMBL/GenBank/DDBJ whole genome shotgun (WGS) entry which is preliminary data.</text>
</comment>
<dbReference type="Pfam" id="PF04404">
    <property type="entry name" value="ERF"/>
    <property type="match status" value="1"/>
</dbReference>
<feature type="compositionally biased region" description="Basic and acidic residues" evidence="1">
    <location>
        <begin position="140"/>
        <end position="152"/>
    </location>
</feature>
<evidence type="ECO:0000313" key="3">
    <source>
        <dbReference type="Proteomes" id="UP001153678"/>
    </source>
</evidence>
<accession>A0A9W4WQW3</accession>
<dbReference type="Proteomes" id="UP001153678">
    <property type="component" value="Unassembled WGS sequence"/>
</dbReference>
<name>A0A9W4WQW3_9GLOM</name>
<keyword evidence="3" id="KW-1185">Reference proteome</keyword>
<evidence type="ECO:0000256" key="1">
    <source>
        <dbReference type="SAM" id="MobiDB-lite"/>
    </source>
</evidence>
<protein>
    <submittedName>
        <fullName evidence="2">8028_t:CDS:1</fullName>
    </submittedName>
</protein>
<reference evidence="2" key="1">
    <citation type="submission" date="2022-08" db="EMBL/GenBank/DDBJ databases">
        <authorList>
            <person name="Kallberg Y."/>
            <person name="Tangrot J."/>
            <person name="Rosling A."/>
        </authorList>
    </citation>
    <scope>NUCLEOTIDE SEQUENCE</scope>
    <source>
        <strain evidence="2">Wild A</strain>
    </source>
</reference>
<dbReference type="OrthoDB" id="2445921at2759"/>